<keyword evidence="7" id="KW-1185">Reference proteome</keyword>
<evidence type="ECO:0000256" key="3">
    <source>
        <dbReference type="ARBA" id="ARBA00022777"/>
    </source>
</evidence>
<dbReference type="GO" id="GO:0016301">
    <property type="term" value="F:kinase activity"/>
    <property type="evidence" value="ECO:0007669"/>
    <property type="project" value="UniProtKB-KW"/>
</dbReference>
<dbReference type="EMBL" id="CP016793">
    <property type="protein sequence ID" value="ANZ43444.1"/>
    <property type="molecule type" value="Genomic_DNA"/>
</dbReference>
<dbReference type="PRINTS" id="PR00990">
    <property type="entry name" value="RIBOKINASE"/>
</dbReference>
<comment type="similarity">
    <text evidence="1 4">Belongs to the carbohydrate kinase PfkB family.</text>
</comment>
<dbReference type="InterPro" id="IPR029056">
    <property type="entry name" value="Ribokinase-like"/>
</dbReference>
<dbReference type="InterPro" id="IPR002139">
    <property type="entry name" value="Ribo/fructo_kinase"/>
</dbReference>
<dbReference type="AlphaFoldDB" id="A0A1B2I0G7"/>
<dbReference type="SUPFAM" id="SSF53613">
    <property type="entry name" value="Ribokinase-like"/>
    <property type="match status" value="1"/>
</dbReference>
<dbReference type="InterPro" id="IPR002173">
    <property type="entry name" value="Carboh/pur_kinase_PfkB_CS"/>
</dbReference>
<dbReference type="Pfam" id="PF00294">
    <property type="entry name" value="PfkB"/>
    <property type="match status" value="1"/>
</dbReference>
<gene>
    <name evidence="6" type="ORF">BBK82_40785</name>
</gene>
<name>A0A1B2I0G7_9PSEU</name>
<protein>
    <recommendedName>
        <fullName evidence="5">Carbohydrate kinase PfkB domain-containing protein</fullName>
    </recommendedName>
</protein>
<feature type="domain" description="Carbohydrate kinase PfkB" evidence="5">
    <location>
        <begin position="2"/>
        <end position="272"/>
    </location>
</feature>
<dbReference type="GO" id="GO:0005829">
    <property type="term" value="C:cytosol"/>
    <property type="evidence" value="ECO:0007669"/>
    <property type="project" value="TreeGrafter"/>
</dbReference>
<evidence type="ECO:0000256" key="4">
    <source>
        <dbReference type="RuleBase" id="RU003704"/>
    </source>
</evidence>
<evidence type="ECO:0000259" key="5">
    <source>
        <dbReference type="Pfam" id="PF00294"/>
    </source>
</evidence>
<dbReference type="PANTHER" id="PTHR10584:SF157">
    <property type="entry name" value="SULFOFRUCTOSE KINASE"/>
    <property type="match status" value="1"/>
</dbReference>
<keyword evidence="2 4" id="KW-0808">Transferase</keyword>
<evidence type="ECO:0000313" key="6">
    <source>
        <dbReference type="EMBL" id="ANZ43444.1"/>
    </source>
</evidence>
<dbReference type="PANTHER" id="PTHR10584">
    <property type="entry name" value="SUGAR KINASE"/>
    <property type="match status" value="1"/>
</dbReference>
<dbReference type="PROSITE" id="PS00583">
    <property type="entry name" value="PFKB_KINASES_1"/>
    <property type="match status" value="1"/>
</dbReference>
<proteinExistence type="inferred from homology"/>
<dbReference type="GO" id="GO:0006796">
    <property type="term" value="P:phosphate-containing compound metabolic process"/>
    <property type="evidence" value="ECO:0007669"/>
    <property type="project" value="UniProtKB-ARBA"/>
</dbReference>
<dbReference type="Proteomes" id="UP000093053">
    <property type="component" value="Chromosome"/>
</dbReference>
<evidence type="ECO:0000256" key="1">
    <source>
        <dbReference type="ARBA" id="ARBA00010688"/>
    </source>
</evidence>
<dbReference type="STRING" id="1586287.BBK82_40785"/>
<sequence length="278" mass="28607">MVVVGQIARDLVLVVDEVPDSGGTSQVRQRREMLGGKGANIAVGLAQLGAAVELVGVVGEDDVGERLVARAAADGIGTAHVVRRGVSALIVDLVADGWRYLEDLPELLQPDDLPVEAITGAAAVVLQLQQPAEVTLRAAQAARGLVVLDGVPKDHTKELLACANVLRADHQEAELLTGRKITTTDDALEAARAVEGPGLVAFAVDGEGNVFVWDGGELVLPLGDAEVVDTTGGGDAFIAGLTYALTNGATPDEAARLAVKASGDTVTRPGGRPELSRL</sequence>
<organism evidence="6 7">
    <name type="scientific">Lentzea guizhouensis</name>
    <dbReference type="NCBI Taxonomy" id="1586287"/>
    <lineage>
        <taxon>Bacteria</taxon>
        <taxon>Bacillati</taxon>
        <taxon>Actinomycetota</taxon>
        <taxon>Actinomycetes</taxon>
        <taxon>Pseudonocardiales</taxon>
        <taxon>Pseudonocardiaceae</taxon>
        <taxon>Lentzea</taxon>
    </lineage>
</organism>
<dbReference type="KEGG" id="led:BBK82_40785"/>
<accession>A0A1B2I0G7</accession>
<dbReference type="OrthoDB" id="7946249at2"/>
<evidence type="ECO:0000313" key="7">
    <source>
        <dbReference type="Proteomes" id="UP000093053"/>
    </source>
</evidence>
<reference evidence="6 7" key="1">
    <citation type="submission" date="2016-07" db="EMBL/GenBank/DDBJ databases">
        <title>Complete genome sequence of the Lentzea guizhouensis DHS C013.</title>
        <authorList>
            <person name="Cao C."/>
        </authorList>
    </citation>
    <scope>NUCLEOTIDE SEQUENCE [LARGE SCALE GENOMIC DNA]</scope>
    <source>
        <strain evidence="6 7">DHS C013</strain>
    </source>
</reference>
<evidence type="ECO:0000256" key="2">
    <source>
        <dbReference type="ARBA" id="ARBA00022679"/>
    </source>
</evidence>
<dbReference type="PROSITE" id="PS00584">
    <property type="entry name" value="PFKB_KINASES_2"/>
    <property type="match status" value="1"/>
</dbReference>
<keyword evidence="3 4" id="KW-0418">Kinase</keyword>
<dbReference type="InterPro" id="IPR011611">
    <property type="entry name" value="PfkB_dom"/>
</dbReference>
<dbReference type="Gene3D" id="3.40.1190.20">
    <property type="match status" value="1"/>
</dbReference>